<name>A0A915KNL9_ROMCU</name>
<accession>A0A915KNL9</accession>
<evidence type="ECO:0000256" key="1">
    <source>
        <dbReference type="SAM" id="MobiDB-lite"/>
    </source>
</evidence>
<reference evidence="3" key="1">
    <citation type="submission" date="2022-11" db="UniProtKB">
        <authorList>
            <consortium name="WormBaseParasite"/>
        </authorList>
    </citation>
    <scope>IDENTIFICATION</scope>
</reference>
<feature type="region of interest" description="Disordered" evidence="1">
    <location>
        <begin position="1"/>
        <end position="29"/>
    </location>
</feature>
<organism evidence="2 3">
    <name type="scientific">Romanomermis culicivorax</name>
    <name type="common">Nematode worm</name>
    <dbReference type="NCBI Taxonomy" id="13658"/>
    <lineage>
        <taxon>Eukaryota</taxon>
        <taxon>Metazoa</taxon>
        <taxon>Ecdysozoa</taxon>
        <taxon>Nematoda</taxon>
        <taxon>Enoplea</taxon>
        <taxon>Dorylaimia</taxon>
        <taxon>Mermithida</taxon>
        <taxon>Mermithoidea</taxon>
        <taxon>Mermithidae</taxon>
        <taxon>Romanomermis</taxon>
    </lineage>
</organism>
<evidence type="ECO:0000313" key="3">
    <source>
        <dbReference type="WBParaSite" id="nRc.2.0.1.t40049-RA"/>
    </source>
</evidence>
<dbReference type="AlphaFoldDB" id="A0A915KNL9"/>
<dbReference type="WBParaSite" id="nRc.2.0.1.t40049-RA">
    <property type="protein sequence ID" value="nRc.2.0.1.t40049-RA"/>
    <property type="gene ID" value="nRc.2.0.1.g40049"/>
</dbReference>
<dbReference type="Proteomes" id="UP000887565">
    <property type="component" value="Unplaced"/>
</dbReference>
<keyword evidence="2" id="KW-1185">Reference proteome</keyword>
<sequence length="267" mass="29866">MEDAAGRKWAQRKHELETAQGTAPSLPIVPPKSQLDKFLETVVSHASSNEYILGTELTSQDVYGPVTTTTGGETRKKQIMLMRPKPETTQENDETERPMVVIVEETPSPMQTTTVVKESKENLQCQQVVQLLELVHVTLPVMLANWSVPQAQPAIQALPSQTLSSSESTIIRPTMEATQLLPLLLQFQSQAGMQMNRECTQKRREHKYEEEKVRKAQIDQQLALIQQPGTSAQAQKKAEDEMRNHAILAHLYHQGPGPTSLKTITVQ</sequence>
<feature type="compositionally biased region" description="Basic and acidic residues" evidence="1">
    <location>
        <begin position="1"/>
        <end position="17"/>
    </location>
</feature>
<protein>
    <submittedName>
        <fullName evidence="3">Uncharacterized protein</fullName>
    </submittedName>
</protein>
<evidence type="ECO:0000313" key="2">
    <source>
        <dbReference type="Proteomes" id="UP000887565"/>
    </source>
</evidence>
<proteinExistence type="predicted"/>